<gene>
    <name evidence="6" type="ORF">NMK_0052</name>
</gene>
<reference evidence="6 7" key="1">
    <citation type="journal article" date="2018" name="Environ. Microbiol.">
        <title>Isolation and genomic characterization of Novimethylophilus kurashikiensis gen. nov. sp. nov., a new lanthanide-dependent methylotrophic species of Methylophilaceae.</title>
        <authorList>
            <person name="Lv H."/>
            <person name="Sahin N."/>
            <person name="Tani A."/>
        </authorList>
    </citation>
    <scope>NUCLEOTIDE SEQUENCE [LARGE SCALE GENOMIC DNA]</scope>
    <source>
        <strain evidence="6 7">La2-4</strain>
    </source>
</reference>
<evidence type="ECO:0000259" key="5">
    <source>
        <dbReference type="Pfam" id="PF25975"/>
    </source>
</evidence>
<comment type="caution">
    <text evidence="6">The sequence shown here is derived from an EMBL/GenBank/DDBJ whole genome shotgun (WGS) entry which is preliminary data.</text>
</comment>
<dbReference type="Gene3D" id="2.40.50.100">
    <property type="match status" value="2"/>
</dbReference>
<dbReference type="Proteomes" id="UP000245081">
    <property type="component" value="Unassembled WGS sequence"/>
</dbReference>
<feature type="domain" description="CzcB-like C-terminal circularly permuted SH3-like" evidence="5">
    <location>
        <begin position="345"/>
        <end position="385"/>
    </location>
</feature>
<dbReference type="Pfam" id="PF25973">
    <property type="entry name" value="BSH_CzcB"/>
    <property type="match status" value="1"/>
</dbReference>
<dbReference type="Gene3D" id="2.40.30.170">
    <property type="match status" value="1"/>
</dbReference>
<evidence type="ECO:0000256" key="2">
    <source>
        <dbReference type="SAM" id="Coils"/>
    </source>
</evidence>
<name>A0A2R5F761_9PROT</name>
<dbReference type="EMBL" id="BDOQ01000001">
    <property type="protein sequence ID" value="GBG12521.1"/>
    <property type="molecule type" value="Genomic_DNA"/>
</dbReference>
<organism evidence="6 7">
    <name type="scientific">Novimethylophilus kurashikiensis</name>
    <dbReference type="NCBI Taxonomy" id="1825523"/>
    <lineage>
        <taxon>Bacteria</taxon>
        <taxon>Pseudomonadati</taxon>
        <taxon>Pseudomonadota</taxon>
        <taxon>Betaproteobacteria</taxon>
        <taxon>Nitrosomonadales</taxon>
        <taxon>Methylophilaceae</taxon>
        <taxon>Novimethylophilus</taxon>
    </lineage>
</organism>
<dbReference type="GO" id="GO:0015562">
    <property type="term" value="F:efflux transmembrane transporter activity"/>
    <property type="evidence" value="ECO:0007669"/>
    <property type="project" value="TreeGrafter"/>
</dbReference>
<dbReference type="GO" id="GO:1990281">
    <property type="term" value="C:efflux pump complex"/>
    <property type="evidence" value="ECO:0007669"/>
    <property type="project" value="TreeGrafter"/>
</dbReference>
<evidence type="ECO:0000259" key="4">
    <source>
        <dbReference type="Pfam" id="PF25973"/>
    </source>
</evidence>
<dbReference type="RefSeq" id="WP_109013756.1">
    <property type="nucleotide sequence ID" value="NZ_BDOQ01000001.1"/>
</dbReference>
<sequence>MPSRLISFKTFFLLALAVAAAWLILNWWRGPKVDTFTVERTPLIQTVVASGKVMTPKRVEIGTQITGRVASIPVEEGQSVKAGQVLIELETAETGAALNQAAGAVRQAEARLKQLQSLGLPTAEQSVVQAQANLDHARRNYNRTKQLREKGFLGESQLDDARKNLDVAESQLHTAQLQVDTNLPRGSDVQLAKAALTQARANLAAAQAKEGYTTVRAPVDGVLISRDVERGNVVQPGKALMQLAPSGQTQLVVQIDEKNLSLLALGQKALGSADAYPDRNFNAVLSYINPGVDAQRGSVEVKLDVENPPDYLRQDMTISADIEVARRPSTLVLPPETVHDIGKPQPWVFKVENDRLKRVPVKLGIRGEGKVEILQGLQAGDRVISAALAIYKDGQRIRPLVTDQRP</sequence>
<dbReference type="Pfam" id="PF25975">
    <property type="entry name" value="CzcB_C"/>
    <property type="match status" value="1"/>
</dbReference>
<dbReference type="PANTHER" id="PTHR30469:SF15">
    <property type="entry name" value="HLYD FAMILY OF SECRETION PROTEINS"/>
    <property type="match status" value="1"/>
</dbReference>
<dbReference type="InterPro" id="IPR058647">
    <property type="entry name" value="BSH_CzcB-like"/>
</dbReference>
<comment type="similarity">
    <text evidence="1">Belongs to the membrane fusion protein (MFP) (TC 8.A.1) family.</text>
</comment>
<dbReference type="NCBIfam" id="TIGR01730">
    <property type="entry name" value="RND_mfp"/>
    <property type="match status" value="1"/>
</dbReference>
<dbReference type="InterPro" id="IPR006143">
    <property type="entry name" value="RND_pump_MFP"/>
</dbReference>
<dbReference type="AlphaFoldDB" id="A0A2R5F761"/>
<feature type="domain" description="CzcB-like barrel-sandwich hybrid" evidence="4">
    <location>
        <begin position="59"/>
        <end position="244"/>
    </location>
</feature>
<feature type="domain" description="CusB-like beta-barrel" evidence="3">
    <location>
        <begin position="251"/>
        <end position="322"/>
    </location>
</feature>
<dbReference type="Pfam" id="PF25954">
    <property type="entry name" value="Beta-barrel_RND_2"/>
    <property type="match status" value="1"/>
</dbReference>
<dbReference type="Gene3D" id="2.40.420.20">
    <property type="match status" value="1"/>
</dbReference>
<evidence type="ECO:0000259" key="3">
    <source>
        <dbReference type="Pfam" id="PF25954"/>
    </source>
</evidence>
<evidence type="ECO:0000313" key="6">
    <source>
        <dbReference type="EMBL" id="GBG12521.1"/>
    </source>
</evidence>
<feature type="coiled-coil region" evidence="2">
    <location>
        <begin position="98"/>
        <end position="209"/>
    </location>
</feature>
<dbReference type="PANTHER" id="PTHR30469">
    <property type="entry name" value="MULTIDRUG RESISTANCE PROTEIN MDTA"/>
    <property type="match status" value="1"/>
</dbReference>
<keyword evidence="2" id="KW-0175">Coiled coil</keyword>
<protein>
    <submittedName>
        <fullName evidence="6">HlyD family secretion protein</fullName>
    </submittedName>
</protein>
<dbReference type="Gene3D" id="1.10.287.470">
    <property type="entry name" value="Helix hairpin bin"/>
    <property type="match status" value="3"/>
</dbReference>
<keyword evidence="7" id="KW-1185">Reference proteome</keyword>
<dbReference type="InterPro" id="IPR058649">
    <property type="entry name" value="CzcB_C"/>
</dbReference>
<proteinExistence type="inferred from homology"/>
<dbReference type="SUPFAM" id="SSF111369">
    <property type="entry name" value="HlyD-like secretion proteins"/>
    <property type="match status" value="3"/>
</dbReference>
<evidence type="ECO:0000256" key="1">
    <source>
        <dbReference type="ARBA" id="ARBA00009477"/>
    </source>
</evidence>
<evidence type="ECO:0000313" key="7">
    <source>
        <dbReference type="Proteomes" id="UP000245081"/>
    </source>
</evidence>
<dbReference type="InterPro" id="IPR058792">
    <property type="entry name" value="Beta-barrel_RND_2"/>
</dbReference>
<accession>A0A2R5F761</accession>
<dbReference type="OrthoDB" id="9806939at2"/>